<feature type="compositionally biased region" description="Polar residues" evidence="1">
    <location>
        <begin position="1"/>
        <end position="12"/>
    </location>
</feature>
<accession>A0A9D4YZM4</accession>
<evidence type="ECO:0000256" key="1">
    <source>
        <dbReference type="SAM" id="MobiDB-lite"/>
    </source>
</evidence>
<gene>
    <name evidence="2" type="ORF">D9Q98_003638</name>
</gene>
<sequence length="220" mass="23802">MPKLSTYVSHTGETPPAPASPRRHRPPTTDAAGALAAAEHLAAVTGAHSAPRVPLQRQAQQGDQQQGLEGRLGQLSLDPRHAAAATKLQADYTKRVREHGPRTFRWPDGSLRPEKPPPSPHAVANRQQWAELVQHCRTAGGDRAFEREGQSLRYCLGVSHQQHAAYLAHIGLEPEADPGGELKGRVAGLPAPLDDPQHCFNTYYKEGAAAVFRGARGRLL</sequence>
<reference evidence="2" key="1">
    <citation type="journal article" date="2019" name="Plant J.">
        <title>Chlorella vulgaris genome assembly and annotation reveals the molecular basis for metabolic acclimation to high light conditions.</title>
        <authorList>
            <person name="Cecchin M."/>
            <person name="Marcolungo L."/>
            <person name="Rossato M."/>
            <person name="Girolomoni L."/>
            <person name="Cosentino E."/>
            <person name="Cuine S."/>
            <person name="Li-Beisson Y."/>
            <person name="Delledonne M."/>
            <person name="Ballottari M."/>
        </authorList>
    </citation>
    <scope>NUCLEOTIDE SEQUENCE</scope>
    <source>
        <strain evidence="2">211/11P</strain>
    </source>
</reference>
<dbReference type="OrthoDB" id="512370at2759"/>
<name>A0A9D4YZM4_CHLVU</name>
<dbReference type="Proteomes" id="UP001055712">
    <property type="component" value="Unassembled WGS sequence"/>
</dbReference>
<organism evidence="2 3">
    <name type="scientific">Chlorella vulgaris</name>
    <name type="common">Green alga</name>
    <dbReference type="NCBI Taxonomy" id="3077"/>
    <lineage>
        <taxon>Eukaryota</taxon>
        <taxon>Viridiplantae</taxon>
        <taxon>Chlorophyta</taxon>
        <taxon>core chlorophytes</taxon>
        <taxon>Trebouxiophyceae</taxon>
        <taxon>Chlorellales</taxon>
        <taxon>Chlorellaceae</taxon>
        <taxon>Chlorella clade</taxon>
        <taxon>Chlorella</taxon>
    </lineage>
</organism>
<dbReference type="EMBL" id="SIDB01000004">
    <property type="protein sequence ID" value="KAI3433835.1"/>
    <property type="molecule type" value="Genomic_DNA"/>
</dbReference>
<feature type="region of interest" description="Disordered" evidence="1">
    <location>
        <begin position="1"/>
        <end position="32"/>
    </location>
</feature>
<keyword evidence="3" id="KW-1185">Reference proteome</keyword>
<evidence type="ECO:0000313" key="3">
    <source>
        <dbReference type="Proteomes" id="UP001055712"/>
    </source>
</evidence>
<feature type="region of interest" description="Disordered" evidence="1">
    <location>
        <begin position="100"/>
        <end position="125"/>
    </location>
</feature>
<evidence type="ECO:0000313" key="2">
    <source>
        <dbReference type="EMBL" id="KAI3433835.1"/>
    </source>
</evidence>
<comment type="caution">
    <text evidence="2">The sequence shown here is derived from an EMBL/GenBank/DDBJ whole genome shotgun (WGS) entry which is preliminary data.</text>
</comment>
<feature type="compositionally biased region" description="Low complexity" evidence="1">
    <location>
        <begin position="55"/>
        <end position="66"/>
    </location>
</feature>
<dbReference type="AlphaFoldDB" id="A0A9D4YZM4"/>
<proteinExistence type="predicted"/>
<feature type="region of interest" description="Disordered" evidence="1">
    <location>
        <begin position="44"/>
        <end position="66"/>
    </location>
</feature>
<reference evidence="2" key="2">
    <citation type="submission" date="2020-11" db="EMBL/GenBank/DDBJ databases">
        <authorList>
            <person name="Cecchin M."/>
            <person name="Marcolungo L."/>
            <person name="Rossato M."/>
            <person name="Girolomoni L."/>
            <person name="Cosentino E."/>
            <person name="Cuine S."/>
            <person name="Li-Beisson Y."/>
            <person name="Delledonne M."/>
            <person name="Ballottari M."/>
        </authorList>
    </citation>
    <scope>NUCLEOTIDE SEQUENCE</scope>
    <source>
        <strain evidence="2">211/11P</strain>
        <tissue evidence="2">Whole cell</tissue>
    </source>
</reference>
<protein>
    <submittedName>
        <fullName evidence="2">Uncharacterized protein</fullName>
    </submittedName>
</protein>